<dbReference type="EMBL" id="CAJVCH010031983">
    <property type="protein sequence ID" value="CAG7710719.1"/>
    <property type="molecule type" value="Genomic_DNA"/>
</dbReference>
<dbReference type="Proteomes" id="UP000708208">
    <property type="component" value="Unassembled WGS sequence"/>
</dbReference>
<evidence type="ECO:0000256" key="1">
    <source>
        <dbReference type="SAM" id="Phobius"/>
    </source>
</evidence>
<evidence type="ECO:0000313" key="3">
    <source>
        <dbReference type="Proteomes" id="UP000708208"/>
    </source>
</evidence>
<proteinExistence type="predicted"/>
<keyword evidence="3" id="KW-1185">Reference proteome</keyword>
<feature type="transmembrane region" description="Helical" evidence="1">
    <location>
        <begin position="86"/>
        <end position="109"/>
    </location>
</feature>
<protein>
    <submittedName>
        <fullName evidence="2">Uncharacterized protein</fullName>
    </submittedName>
</protein>
<feature type="transmembrane region" description="Helical" evidence="1">
    <location>
        <begin position="190"/>
        <end position="211"/>
    </location>
</feature>
<feature type="transmembrane region" description="Helical" evidence="1">
    <location>
        <begin position="260"/>
        <end position="278"/>
    </location>
</feature>
<name>A0A8J2JCW0_9HEXA</name>
<keyword evidence="1" id="KW-0472">Membrane</keyword>
<gene>
    <name evidence="2" type="ORF">AFUS01_LOCUS5053</name>
</gene>
<sequence>MSVVFKHSSSSGLRILFVPAIENYPIRPTSKPKYFELFDDFCGVFLPLVYYSAMALIASSNIIVIAMPDIPVLFTSLANQPENLPLVAHCIQALLEMYILLSMGTTLLATTFPSVPWMFYEVEILEQLAYDNWTKKAERSARDFLKIYREFNVLQKEAQCFFGPIVLPSFQICAMIIATYSIYGAIRLHGIIIIFLGFLGFIVLLTLLVGFTRFGHVYMHSLDALEGWKVNCRDKRFTKILKSFAPIRIRFQNQYYADPGLVLTIFATIFQSVVNLLVI</sequence>
<keyword evidence="1" id="KW-0812">Transmembrane</keyword>
<feature type="transmembrane region" description="Helical" evidence="1">
    <location>
        <begin position="48"/>
        <end position="74"/>
    </location>
</feature>
<feature type="transmembrane region" description="Helical" evidence="1">
    <location>
        <begin position="161"/>
        <end position="183"/>
    </location>
</feature>
<dbReference type="AlphaFoldDB" id="A0A8J2JCW0"/>
<accession>A0A8J2JCW0</accession>
<organism evidence="2 3">
    <name type="scientific">Allacma fusca</name>
    <dbReference type="NCBI Taxonomy" id="39272"/>
    <lineage>
        <taxon>Eukaryota</taxon>
        <taxon>Metazoa</taxon>
        <taxon>Ecdysozoa</taxon>
        <taxon>Arthropoda</taxon>
        <taxon>Hexapoda</taxon>
        <taxon>Collembola</taxon>
        <taxon>Symphypleona</taxon>
        <taxon>Sminthuridae</taxon>
        <taxon>Allacma</taxon>
    </lineage>
</organism>
<reference evidence="2" key="1">
    <citation type="submission" date="2021-06" db="EMBL/GenBank/DDBJ databases">
        <authorList>
            <person name="Hodson N. C."/>
            <person name="Mongue J. A."/>
            <person name="Jaron S. K."/>
        </authorList>
    </citation>
    <scope>NUCLEOTIDE SEQUENCE</scope>
</reference>
<comment type="caution">
    <text evidence="2">The sequence shown here is derived from an EMBL/GenBank/DDBJ whole genome shotgun (WGS) entry which is preliminary data.</text>
</comment>
<keyword evidence="1" id="KW-1133">Transmembrane helix</keyword>
<evidence type="ECO:0000313" key="2">
    <source>
        <dbReference type="EMBL" id="CAG7710719.1"/>
    </source>
</evidence>